<evidence type="ECO:0000313" key="5">
    <source>
        <dbReference type="EMBL" id="ANH73831.1"/>
    </source>
</evidence>
<keyword evidence="2 6" id="KW-0378">Hydrolase</keyword>
<dbReference type="EMBL" id="JABBZM010000015">
    <property type="protein sequence ID" value="NMV39594.1"/>
    <property type="molecule type" value="Genomic_DNA"/>
</dbReference>
<evidence type="ECO:0000256" key="1">
    <source>
        <dbReference type="ARBA" id="ARBA00010515"/>
    </source>
</evidence>
<protein>
    <submittedName>
        <fullName evidence="6">Alpha/beta hydrolase</fullName>
    </submittedName>
</protein>
<evidence type="ECO:0000259" key="4">
    <source>
        <dbReference type="Pfam" id="PF07859"/>
    </source>
</evidence>
<dbReference type="GO" id="GO:0016787">
    <property type="term" value="F:hydrolase activity"/>
    <property type="evidence" value="ECO:0007669"/>
    <property type="project" value="UniProtKB-KW"/>
</dbReference>
<sequence>MSWQNWVVSWKVRRQIKRPTEREPFDPVATRIGAEKRKMPSPVELPPDWRIVPADGANGGGLTGEWIEPADLDMLDDPPPVVLYLHGGGYFFCSPRTHRPITIGLATHARSRVHVPDYRLAPEHPFPAAIEDALASYRTLLAHGVSPGQIVVAGDSAGGGLALALLVALRDAGDPLPAGAILYSPWTDLAATGQSLIDNDESDVMFRGAWMAYGATIYLGDSGMPVDHPLVSPLYADFTGLPPLHCYVSTSEVLRDDTLRMAERARAAGVSVSVEMGRRLPHVWPIFYPFLPEARIALKRSGEQIRRLVAARRENREPVELTPA</sequence>
<evidence type="ECO:0000313" key="8">
    <source>
        <dbReference type="Proteomes" id="UP000575469"/>
    </source>
</evidence>
<dbReference type="InterPro" id="IPR033140">
    <property type="entry name" value="Lipase_GDXG_put_SER_AS"/>
</dbReference>
<evidence type="ECO:0000256" key="3">
    <source>
        <dbReference type="PROSITE-ProRule" id="PRU10038"/>
    </source>
</evidence>
<organism evidence="6 8">
    <name type="scientific">Ralstonia insidiosa</name>
    <dbReference type="NCBI Taxonomy" id="190721"/>
    <lineage>
        <taxon>Bacteria</taxon>
        <taxon>Pseudomonadati</taxon>
        <taxon>Pseudomonadota</taxon>
        <taxon>Betaproteobacteria</taxon>
        <taxon>Burkholderiales</taxon>
        <taxon>Burkholderiaceae</taxon>
        <taxon>Ralstonia</taxon>
    </lineage>
</organism>
<name>A0A848P4Q0_9RALS</name>
<dbReference type="Proteomes" id="UP000575469">
    <property type="component" value="Unassembled WGS sequence"/>
</dbReference>
<evidence type="ECO:0000256" key="2">
    <source>
        <dbReference type="ARBA" id="ARBA00022801"/>
    </source>
</evidence>
<accession>A0A848P4Q0</accession>
<dbReference type="EMBL" id="CP012605">
    <property type="protein sequence ID" value="ANH73831.1"/>
    <property type="molecule type" value="Genomic_DNA"/>
</dbReference>
<dbReference type="PANTHER" id="PTHR48081:SF8">
    <property type="entry name" value="ALPHA_BETA HYDROLASE FOLD-3 DOMAIN-CONTAINING PROTEIN-RELATED"/>
    <property type="match status" value="1"/>
</dbReference>
<gene>
    <name evidence="5" type="ORF">ACS15_0433</name>
    <name evidence="6" type="ORF">HGR00_16890</name>
</gene>
<dbReference type="PROSITE" id="PS01173">
    <property type="entry name" value="LIPASE_GDXG_HIS"/>
    <property type="match status" value="1"/>
</dbReference>
<feature type="active site" evidence="3">
    <location>
        <position position="156"/>
    </location>
</feature>
<reference evidence="5 7" key="1">
    <citation type="submission" date="2015-09" db="EMBL/GenBank/DDBJ databases">
        <authorList>
            <person name="Xu Y."/>
            <person name="Nagy A."/>
            <person name="Liu N.T."/>
            <person name="Nou X."/>
        </authorList>
    </citation>
    <scope>NUCLEOTIDE SEQUENCE [LARGE SCALE GENOMIC DNA]</scope>
    <source>
        <strain evidence="5 7">FC1138</strain>
    </source>
</reference>
<feature type="domain" description="Alpha/beta hydrolase fold-3" evidence="4">
    <location>
        <begin position="82"/>
        <end position="284"/>
    </location>
</feature>
<proteinExistence type="inferred from homology"/>
<dbReference type="InterPro" id="IPR002168">
    <property type="entry name" value="Lipase_GDXG_HIS_AS"/>
</dbReference>
<dbReference type="Pfam" id="PF07859">
    <property type="entry name" value="Abhydrolase_3"/>
    <property type="match status" value="1"/>
</dbReference>
<dbReference type="PROSITE" id="PS01174">
    <property type="entry name" value="LIPASE_GDXG_SER"/>
    <property type="match status" value="1"/>
</dbReference>
<dbReference type="InterPro" id="IPR050300">
    <property type="entry name" value="GDXG_lipolytic_enzyme"/>
</dbReference>
<dbReference type="KEGG" id="rin:ACS15_0433"/>
<comment type="similarity">
    <text evidence="1">Belongs to the 'GDXG' lipolytic enzyme family.</text>
</comment>
<dbReference type="InterPro" id="IPR029058">
    <property type="entry name" value="AB_hydrolase_fold"/>
</dbReference>
<evidence type="ECO:0000313" key="7">
    <source>
        <dbReference type="Proteomes" id="UP000077927"/>
    </source>
</evidence>
<dbReference type="Gene3D" id="3.40.50.1820">
    <property type="entry name" value="alpha/beta hydrolase"/>
    <property type="match status" value="1"/>
</dbReference>
<dbReference type="RefSeq" id="WP_021196459.1">
    <property type="nucleotide sequence ID" value="NZ_CP012605.1"/>
</dbReference>
<dbReference type="Proteomes" id="UP000077927">
    <property type="component" value="Chromosome 1"/>
</dbReference>
<dbReference type="PANTHER" id="PTHR48081">
    <property type="entry name" value="AB HYDROLASE SUPERFAMILY PROTEIN C4A8.06C"/>
    <property type="match status" value="1"/>
</dbReference>
<dbReference type="SUPFAM" id="SSF53474">
    <property type="entry name" value="alpha/beta-Hydrolases"/>
    <property type="match status" value="1"/>
</dbReference>
<dbReference type="AlphaFoldDB" id="A0A848P4Q0"/>
<reference evidence="6 8" key="2">
    <citation type="submission" date="2020-04" db="EMBL/GenBank/DDBJ databases">
        <title>Ralstonia insidiosa genome sequencing and assembly.</title>
        <authorList>
            <person name="Martins R.C.R."/>
            <person name="Perdigao-Neto L.V."/>
            <person name="Levin A.S.S."/>
            <person name="Costa S.F."/>
        </authorList>
    </citation>
    <scope>NUCLEOTIDE SEQUENCE [LARGE SCALE GENOMIC DNA]</scope>
    <source>
        <strain evidence="6 8">5047</strain>
    </source>
</reference>
<dbReference type="InterPro" id="IPR013094">
    <property type="entry name" value="AB_hydrolase_3"/>
</dbReference>
<evidence type="ECO:0000313" key="6">
    <source>
        <dbReference type="EMBL" id="NMV39594.1"/>
    </source>
</evidence>